<comment type="subcellular location">
    <subcellularLocation>
        <location evidence="1">Endomembrane system</location>
        <topology evidence="1">Multi-pass membrane protein</topology>
    </subcellularLocation>
</comment>
<evidence type="ECO:0000256" key="2">
    <source>
        <dbReference type="ARBA" id="ARBA00010076"/>
    </source>
</evidence>
<reference evidence="8" key="1">
    <citation type="submission" date="2025-08" db="UniProtKB">
        <authorList>
            <consortium name="Ensembl"/>
        </authorList>
    </citation>
    <scope>IDENTIFICATION</scope>
</reference>
<feature type="transmembrane region" description="Helical" evidence="7">
    <location>
        <begin position="57"/>
        <end position="76"/>
    </location>
</feature>
<comment type="similarity">
    <text evidence="2">Belongs to the LAPTM4/LAPTM5 transporter family.</text>
</comment>
<keyword evidence="4 7" id="KW-0812">Transmembrane</keyword>
<reference evidence="8" key="2">
    <citation type="submission" date="2025-09" db="UniProtKB">
        <authorList>
            <consortium name="Ensembl"/>
        </authorList>
    </citation>
    <scope>IDENTIFICATION</scope>
</reference>
<dbReference type="Ensembl" id="ENSMCST00000021746.1">
    <property type="protein sequence ID" value="ENSMCSP00000021212.1"/>
    <property type="gene ID" value="ENSMCSG00000014826.1"/>
</dbReference>
<dbReference type="GO" id="GO:0005765">
    <property type="term" value="C:lysosomal membrane"/>
    <property type="evidence" value="ECO:0007669"/>
    <property type="project" value="TreeGrafter"/>
</dbReference>
<feature type="transmembrane region" description="Helical" evidence="7">
    <location>
        <begin position="20"/>
        <end position="37"/>
    </location>
</feature>
<keyword evidence="3" id="KW-0813">Transport</keyword>
<dbReference type="InterPro" id="IPR004687">
    <property type="entry name" value="LAPTM4/5"/>
</dbReference>
<organism evidence="8 9">
    <name type="scientific">Malurus cyaneus samueli</name>
    <dbReference type="NCBI Taxonomy" id="2593467"/>
    <lineage>
        <taxon>Eukaryota</taxon>
        <taxon>Metazoa</taxon>
        <taxon>Chordata</taxon>
        <taxon>Craniata</taxon>
        <taxon>Vertebrata</taxon>
        <taxon>Euteleostomi</taxon>
        <taxon>Archelosauria</taxon>
        <taxon>Archosauria</taxon>
        <taxon>Dinosauria</taxon>
        <taxon>Saurischia</taxon>
        <taxon>Theropoda</taxon>
        <taxon>Coelurosauria</taxon>
        <taxon>Aves</taxon>
        <taxon>Neognathae</taxon>
        <taxon>Neoaves</taxon>
        <taxon>Telluraves</taxon>
        <taxon>Australaves</taxon>
        <taxon>Passeriformes</taxon>
        <taxon>Meliphagoidea</taxon>
        <taxon>Maluridae</taxon>
        <taxon>Malurus</taxon>
    </lineage>
</organism>
<evidence type="ECO:0000313" key="8">
    <source>
        <dbReference type="Ensembl" id="ENSMCSP00000021212.1"/>
    </source>
</evidence>
<evidence type="ECO:0000256" key="3">
    <source>
        <dbReference type="ARBA" id="ARBA00022448"/>
    </source>
</evidence>
<keyword evidence="9" id="KW-1185">Reference proteome</keyword>
<dbReference type="AlphaFoldDB" id="A0A8C5UFA5"/>
<proteinExistence type="inferred from homology"/>
<keyword evidence="6 7" id="KW-0472">Membrane</keyword>
<sequence>MAPQTPPEPPRCCCFNVKTTTVALGIFHMVMSVLLLIEYSLEVANGKGFCKDLDKDYYRIAPFGSFQVLFGIEITGISTFPPQKKERFLIPFLALQIIDFLLSLLTMFSSYIRVPAVISVSSLGHTVGGSSCWGSPAFPGDGIKGCYLGLWFVRSPSGNVVGPCFGEVALGVSLTRGVCWRSPGIVPAPTRGLWGAWPNPTNSLLTILAQINKFGLSLREFSDLDSV</sequence>
<evidence type="ECO:0000256" key="5">
    <source>
        <dbReference type="ARBA" id="ARBA00022989"/>
    </source>
</evidence>
<evidence type="ECO:0000256" key="1">
    <source>
        <dbReference type="ARBA" id="ARBA00004127"/>
    </source>
</evidence>
<dbReference type="Pfam" id="PF03821">
    <property type="entry name" value="Mtp"/>
    <property type="match status" value="1"/>
</dbReference>
<protein>
    <submittedName>
        <fullName evidence="8">Uncharacterized protein</fullName>
    </submittedName>
</protein>
<accession>A0A8C5UFA5</accession>
<name>A0A8C5UFA5_9PASS</name>
<feature type="transmembrane region" description="Helical" evidence="7">
    <location>
        <begin position="88"/>
        <end position="112"/>
    </location>
</feature>
<dbReference type="InterPro" id="IPR051115">
    <property type="entry name" value="LAPTM_transporter"/>
</dbReference>
<dbReference type="PANTHER" id="PTHR12479">
    <property type="entry name" value="LYSOSOMAL-ASSOCIATED TRANSMEMBRANE PROTEIN"/>
    <property type="match status" value="1"/>
</dbReference>
<dbReference type="GO" id="GO:0012505">
    <property type="term" value="C:endomembrane system"/>
    <property type="evidence" value="ECO:0007669"/>
    <property type="project" value="UniProtKB-SubCell"/>
</dbReference>
<evidence type="ECO:0000256" key="4">
    <source>
        <dbReference type="ARBA" id="ARBA00022692"/>
    </source>
</evidence>
<keyword evidence="5 7" id="KW-1133">Transmembrane helix</keyword>
<dbReference type="PANTHER" id="PTHR12479:SF2">
    <property type="entry name" value="LYSOSOMAL-ASSOCIATED TRANSMEMBRANE PROTEIN 5"/>
    <property type="match status" value="1"/>
</dbReference>
<dbReference type="Proteomes" id="UP000694560">
    <property type="component" value="Unplaced"/>
</dbReference>
<evidence type="ECO:0000256" key="7">
    <source>
        <dbReference type="SAM" id="Phobius"/>
    </source>
</evidence>
<evidence type="ECO:0000313" key="9">
    <source>
        <dbReference type="Proteomes" id="UP000694560"/>
    </source>
</evidence>
<evidence type="ECO:0000256" key="6">
    <source>
        <dbReference type="ARBA" id="ARBA00023136"/>
    </source>
</evidence>